<keyword evidence="7 11" id="KW-0547">Nucleotide-binding</keyword>
<dbReference type="NCBIfam" id="NF006367">
    <property type="entry name" value="PRK08591.1"/>
    <property type="match status" value="1"/>
</dbReference>
<dbReference type="Pfam" id="PF00289">
    <property type="entry name" value="Biotin_carb_N"/>
    <property type="match status" value="1"/>
</dbReference>
<keyword evidence="8 11" id="KW-0067">ATP-binding</keyword>
<dbReference type="Pfam" id="PF02785">
    <property type="entry name" value="Biotin_carb_C"/>
    <property type="match status" value="1"/>
</dbReference>
<dbReference type="NCBIfam" id="TIGR00514">
    <property type="entry name" value="accC"/>
    <property type="match status" value="1"/>
</dbReference>
<dbReference type="PROSITE" id="PS00866">
    <property type="entry name" value="CPSASE_1"/>
    <property type="match status" value="1"/>
</dbReference>
<name>A0ABV7ZLG6_9HELI</name>
<dbReference type="PROSITE" id="PS50979">
    <property type="entry name" value="BC"/>
    <property type="match status" value="1"/>
</dbReference>
<keyword evidence="12" id="KW-0444">Lipid biosynthesis</keyword>
<comment type="pathway">
    <text evidence="2 12">Lipid metabolism; malonyl-CoA biosynthesis; malonyl-CoA from acetyl-CoA: step 1/1.</text>
</comment>
<evidence type="ECO:0000256" key="5">
    <source>
        <dbReference type="ARBA" id="ARBA00022598"/>
    </source>
</evidence>
<evidence type="ECO:0000256" key="8">
    <source>
        <dbReference type="ARBA" id="ARBA00022840"/>
    </source>
</evidence>
<keyword evidence="12" id="KW-0276">Fatty acid metabolism</keyword>
<accession>A0ABV7ZLG6</accession>
<keyword evidence="16" id="KW-1185">Reference proteome</keyword>
<evidence type="ECO:0000313" key="16">
    <source>
        <dbReference type="Proteomes" id="UP001595783"/>
    </source>
</evidence>
<evidence type="ECO:0000259" key="13">
    <source>
        <dbReference type="PROSITE" id="PS50975"/>
    </source>
</evidence>
<evidence type="ECO:0000256" key="1">
    <source>
        <dbReference type="ARBA" id="ARBA00003761"/>
    </source>
</evidence>
<evidence type="ECO:0000256" key="11">
    <source>
        <dbReference type="PROSITE-ProRule" id="PRU00409"/>
    </source>
</evidence>
<dbReference type="Gene3D" id="3.30.470.20">
    <property type="entry name" value="ATP-grasp fold, B domain"/>
    <property type="match status" value="1"/>
</dbReference>
<comment type="subunit">
    <text evidence="3 12">Acetyl-CoA carboxylase is a heterohexamer of biotin carboxyl carrier protein, biotin carboxylase and the two subunits of carboxyl transferase in a 2:2 complex.</text>
</comment>
<comment type="caution">
    <text evidence="15">The sequence shown here is derived from an EMBL/GenBank/DDBJ whole genome shotgun (WGS) entry which is preliminary data.</text>
</comment>
<dbReference type="Pfam" id="PF02786">
    <property type="entry name" value="CPSase_L_D2"/>
    <property type="match status" value="1"/>
</dbReference>
<dbReference type="InterPro" id="IPR005482">
    <property type="entry name" value="Biotin_COase_C"/>
</dbReference>
<dbReference type="InterPro" id="IPR051602">
    <property type="entry name" value="ACC_Biotin_Carboxylase"/>
</dbReference>
<dbReference type="PROSITE" id="PS00867">
    <property type="entry name" value="CPSASE_2"/>
    <property type="match status" value="1"/>
</dbReference>
<dbReference type="EMBL" id="JBHRZO010000048">
    <property type="protein sequence ID" value="MFC3848266.1"/>
    <property type="molecule type" value="Genomic_DNA"/>
</dbReference>
<dbReference type="EC" id="6.3.4.14" evidence="4 12"/>
<keyword evidence="12" id="KW-0092">Biotin</keyword>
<evidence type="ECO:0000256" key="7">
    <source>
        <dbReference type="ARBA" id="ARBA00022741"/>
    </source>
</evidence>
<dbReference type="RefSeq" id="WP_104751835.1">
    <property type="nucleotide sequence ID" value="NZ_FZMF01000008.1"/>
</dbReference>
<keyword evidence="5 12" id="KW-0436">Ligase</keyword>
<keyword evidence="12" id="KW-0275">Fatty acid biosynthesis</keyword>
<keyword evidence="9" id="KW-0460">Magnesium</keyword>
<dbReference type="SUPFAM" id="SSF56059">
    <property type="entry name" value="Glutathione synthetase ATP-binding domain-like"/>
    <property type="match status" value="1"/>
</dbReference>
<protein>
    <recommendedName>
        <fullName evidence="4 12">Biotin carboxylase</fullName>
        <ecNumber evidence="4 12">6.3.4.14</ecNumber>
    </recommendedName>
    <alternativeName>
        <fullName evidence="12">Acetyl-coenzyme A carboxylase biotin carboxylase subunit A</fullName>
    </alternativeName>
</protein>
<dbReference type="SUPFAM" id="SSF52440">
    <property type="entry name" value="PreATP-grasp domain"/>
    <property type="match status" value="1"/>
</dbReference>
<feature type="domain" description="ATP-grasp" evidence="13">
    <location>
        <begin position="127"/>
        <end position="325"/>
    </location>
</feature>
<evidence type="ECO:0000256" key="10">
    <source>
        <dbReference type="ARBA" id="ARBA00048600"/>
    </source>
</evidence>
<dbReference type="PROSITE" id="PS50975">
    <property type="entry name" value="ATP_GRASP"/>
    <property type="match status" value="1"/>
</dbReference>
<dbReference type="InterPro" id="IPR005481">
    <property type="entry name" value="BC-like_N"/>
</dbReference>
<comment type="function">
    <text evidence="1 12">This protein is a component of the acetyl coenzyme A carboxylase complex; first, biotin carboxylase catalyzes the carboxylation of the carrier protein and then the transcarboxylase transfers the carboxyl group to form malonyl-CoA.</text>
</comment>
<dbReference type="InterPro" id="IPR011054">
    <property type="entry name" value="Rudment_hybrid_motif"/>
</dbReference>
<dbReference type="NCBIfam" id="NF006286">
    <property type="entry name" value="PRK08462.1"/>
    <property type="match status" value="1"/>
</dbReference>
<organism evidence="15 16">
    <name type="scientific">Helicobacter baculiformis</name>
    <dbReference type="NCBI Taxonomy" id="427351"/>
    <lineage>
        <taxon>Bacteria</taxon>
        <taxon>Pseudomonadati</taxon>
        <taxon>Campylobacterota</taxon>
        <taxon>Epsilonproteobacteria</taxon>
        <taxon>Campylobacterales</taxon>
        <taxon>Helicobacteraceae</taxon>
        <taxon>Helicobacter</taxon>
    </lineage>
</organism>
<dbReference type="InterPro" id="IPR005479">
    <property type="entry name" value="CPAse_ATP-bd"/>
</dbReference>
<feature type="domain" description="Biotin carboxylation" evidence="14">
    <location>
        <begin position="8"/>
        <end position="452"/>
    </location>
</feature>
<dbReference type="SUPFAM" id="SSF51246">
    <property type="entry name" value="Rudiment single hybrid motif"/>
    <property type="match status" value="1"/>
</dbReference>
<gene>
    <name evidence="15" type="ORF">ACFOPX_07015</name>
</gene>
<dbReference type="InterPro" id="IPR004549">
    <property type="entry name" value="Acetyl_CoA_COase_biotin_COase"/>
</dbReference>
<dbReference type="SMART" id="SM00878">
    <property type="entry name" value="Biotin_carb_C"/>
    <property type="match status" value="1"/>
</dbReference>
<dbReference type="PANTHER" id="PTHR48095">
    <property type="entry name" value="PYRUVATE CARBOXYLASE SUBUNIT A"/>
    <property type="match status" value="1"/>
</dbReference>
<dbReference type="Proteomes" id="UP001595783">
    <property type="component" value="Unassembled WGS sequence"/>
</dbReference>
<dbReference type="PANTHER" id="PTHR48095:SF2">
    <property type="entry name" value="BIOTIN CARBOXYLASE, CHLOROPLASTIC"/>
    <property type="match status" value="1"/>
</dbReference>
<reference evidence="16" key="1">
    <citation type="journal article" date="2019" name="Int. J. Syst. Evol. Microbiol.">
        <title>The Global Catalogue of Microorganisms (GCM) 10K type strain sequencing project: providing services to taxonomists for standard genome sequencing and annotation.</title>
        <authorList>
            <consortium name="The Broad Institute Genomics Platform"/>
            <consortium name="The Broad Institute Genome Sequencing Center for Infectious Disease"/>
            <person name="Wu L."/>
            <person name="Ma J."/>
        </authorList>
    </citation>
    <scope>NUCLEOTIDE SEQUENCE [LARGE SCALE GENOMIC DNA]</scope>
    <source>
        <strain evidence="16">CCUG 53816</strain>
    </source>
</reference>
<keyword evidence="12" id="KW-0443">Lipid metabolism</keyword>
<evidence type="ECO:0000313" key="15">
    <source>
        <dbReference type="EMBL" id="MFC3848266.1"/>
    </source>
</evidence>
<evidence type="ECO:0000256" key="9">
    <source>
        <dbReference type="ARBA" id="ARBA00022842"/>
    </source>
</evidence>
<keyword evidence="6" id="KW-0479">Metal-binding</keyword>
<sequence>MQQPKTKSLQRILIANRGEIALRAIQTIAEMNKQSIAIYSIADKDAHYLNIANAKVCVGGAKSSESYLNIPAIVSAAELFEADAIFPGYGFLSENQNFVEICSHHGLEFIGPSAQVMTLMGDKSKAKAVMREAGVPVIEGSEGILRGCDEALEVAQRIGFPIIIKAANGGGGRGMRVVEDPSLLKNLYLAAETEALSAFGDGSVYIEKFIKDPKHIEVQILADKHGNVVHVGERDCSTQRRQQKLIEETPAMVLSAEVRTKLLETATKAARHIGYVGAGTFEFLLDSNGRDFYFMEMNTRLQVEHTVSEMVSGLNFIEWMIRIAQGESLPAQEEISCQGHSIECRITAEDPQNFYPSAGTIQTWIAPGGIGVRLDTHVYAGYRVPTFYDSMIGKLIVHAPNRDQAILKMKRALKEFRVEGIKTTIPFHIAMLDNPDFRQNKIHTKYLESTLT</sequence>
<evidence type="ECO:0000256" key="3">
    <source>
        <dbReference type="ARBA" id="ARBA00011750"/>
    </source>
</evidence>
<evidence type="ECO:0000256" key="2">
    <source>
        <dbReference type="ARBA" id="ARBA00004956"/>
    </source>
</evidence>
<dbReference type="InterPro" id="IPR016185">
    <property type="entry name" value="PreATP-grasp_dom_sf"/>
</dbReference>
<evidence type="ECO:0000256" key="6">
    <source>
        <dbReference type="ARBA" id="ARBA00022723"/>
    </source>
</evidence>
<evidence type="ECO:0000256" key="12">
    <source>
        <dbReference type="RuleBase" id="RU365063"/>
    </source>
</evidence>
<evidence type="ECO:0000259" key="14">
    <source>
        <dbReference type="PROSITE" id="PS50979"/>
    </source>
</evidence>
<proteinExistence type="predicted"/>
<dbReference type="InterPro" id="IPR011761">
    <property type="entry name" value="ATP-grasp"/>
</dbReference>
<evidence type="ECO:0000256" key="4">
    <source>
        <dbReference type="ARBA" id="ARBA00013263"/>
    </source>
</evidence>
<dbReference type="InterPro" id="IPR011764">
    <property type="entry name" value="Biotin_carboxylation_dom"/>
</dbReference>
<comment type="catalytic activity">
    <reaction evidence="10 12">
        <text>N(6)-biotinyl-L-lysyl-[protein] + hydrogencarbonate + ATP = N(6)-carboxybiotinyl-L-lysyl-[protein] + ADP + phosphate + H(+)</text>
        <dbReference type="Rhea" id="RHEA:13501"/>
        <dbReference type="Rhea" id="RHEA-COMP:10505"/>
        <dbReference type="Rhea" id="RHEA-COMP:10506"/>
        <dbReference type="ChEBI" id="CHEBI:15378"/>
        <dbReference type="ChEBI" id="CHEBI:17544"/>
        <dbReference type="ChEBI" id="CHEBI:30616"/>
        <dbReference type="ChEBI" id="CHEBI:43474"/>
        <dbReference type="ChEBI" id="CHEBI:83144"/>
        <dbReference type="ChEBI" id="CHEBI:83145"/>
        <dbReference type="ChEBI" id="CHEBI:456216"/>
        <dbReference type="EC" id="6.3.4.14"/>
    </reaction>
</comment>